<dbReference type="InterPro" id="IPR023996">
    <property type="entry name" value="TonB-dep_OMP_SusC/RagA"/>
</dbReference>
<dbReference type="OrthoDB" id="9768177at2"/>
<feature type="compositionally biased region" description="Polar residues" evidence="9">
    <location>
        <begin position="861"/>
        <end position="875"/>
    </location>
</feature>
<feature type="region of interest" description="Disordered" evidence="9">
    <location>
        <begin position="856"/>
        <end position="882"/>
    </location>
</feature>
<dbReference type="Gene3D" id="2.40.170.20">
    <property type="entry name" value="TonB-dependent receptor, beta-barrel domain"/>
    <property type="match status" value="1"/>
</dbReference>
<evidence type="ECO:0000256" key="4">
    <source>
        <dbReference type="ARBA" id="ARBA00022692"/>
    </source>
</evidence>
<keyword evidence="3 8" id="KW-1134">Transmembrane beta strand</keyword>
<evidence type="ECO:0000256" key="3">
    <source>
        <dbReference type="ARBA" id="ARBA00022452"/>
    </source>
</evidence>
<sequence>MTQLLSSNSRPVKAVGLLLFCQLIVSLTLAQVRISGKITGTNNQPLTGISVTVKNTNYGSATDPLGNYTITAPLKPGSYALEFSGVGFKKVEQNIQIGSAENYTVSVALAEDALGLDEVVVTGTTLGTTRKQLGSYISTIKADALNKGATGNVLAALQGKTAGAQIIQNSGDPAGGISVRLRGISSINSASDPLYIVDGVIINNATNRVTNTQSGYDGSNFVGTVGQNRMVDINPADIERIEVLNGAAAAAIYGSRANAGVIQIFTKRGSTGAPIVNFSTSIMVSHLRKELDVNQAPTKFGGPTDGAGALTQDLISMVGTPAALPTNTTPVTRYDYQDYIFRTALGTDNNISVSGGKDKTKYYTSASYFYNQGIIKNTDFKRFSFRSNLDHEFNKWASFSVGLNYINSTANEKPDGNSFFSPMNSVTIIGNFHDIWRRDALGNLLAVGERGRVNPVSVIEDFKQKQETNRLIANASFKLKPLKGLTFDYTLGIDNYSQRGTTIMPPFTYNVNAAFWGGGDNLNPTLNGYASAATNNFFQINNEVNGTYQFDITPDISSTTQAGFSQQYERNGYVLSQGRGLAPFVESVNGASTVLPGVDDRSELSVSGTYLQQNFKFRNQLFVTGAVRMDGSSVFGKDQRNQVYVKASGSYVLSESEFWNKQPLAKWWNLAKLRIAYGESGNLTGIGPYSRFNSYSTNAFIGRAAIYSSTQLVNEDIKPERQNELELGTDLAFFNNRLGLQFNYYIKKVSDLLISRVIAPTNGFSSYLNNLGSLENRGFEFVLTGTPVRNKDVRWDVTGIYNHNRNKAVKIGQALTLISTNAGAPVAILEGEPIGVFYGTFFAMDASGNQVKNPAGFPQTEKGTQISPTRYTTQRDGGDLPTGTTLRKVIGDPNPDYTASLVNEVSYKKFGLRVQFDAVQGVDVWNADFRTRQGVGNGKVAEEEHRGILPRGYINSVYQIEQWRVDDGSFVKLREINLSYNFGKLKFFNDLTVSASGRNLISWDDYKGYDPEVNAAGQSTVLRGIDFGAVPVPRTFSLNVAAKF</sequence>
<keyword evidence="12" id="KW-1185">Reference proteome</keyword>
<dbReference type="PROSITE" id="PS52016">
    <property type="entry name" value="TONB_DEPENDENT_REC_3"/>
    <property type="match status" value="1"/>
</dbReference>
<dbReference type="Pfam" id="PF07715">
    <property type="entry name" value="Plug"/>
    <property type="match status" value="1"/>
</dbReference>
<feature type="domain" description="TonB-dependent receptor plug" evidence="10">
    <location>
        <begin position="134"/>
        <end position="261"/>
    </location>
</feature>
<evidence type="ECO:0000256" key="9">
    <source>
        <dbReference type="SAM" id="MobiDB-lite"/>
    </source>
</evidence>
<dbReference type="InterPro" id="IPR039426">
    <property type="entry name" value="TonB-dep_rcpt-like"/>
</dbReference>
<protein>
    <submittedName>
        <fullName evidence="11">SusC/RagA family TonB-linked outer membrane protein</fullName>
    </submittedName>
</protein>
<accession>A0A4S8HS39</accession>
<dbReference type="GO" id="GO:0009279">
    <property type="term" value="C:cell outer membrane"/>
    <property type="evidence" value="ECO:0007669"/>
    <property type="project" value="UniProtKB-SubCell"/>
</dbReference>
<evidence type="ECO:0000256" key="7">
    <source>
        <dbReference type="ARBA" id="ARBA00023237"/>
    </source>
</evidence>
<comment type="caution">
    <text evidence="11">The sequence shown here is derived from an EMBL/GenBank/DDBJ whole genome shotgun (WGS) entry which is preliminary data.</text>
</comment>
<keyword evidence="7 8" id="KW-0998">Cell outer membrane</keyword>
<dbReference type="GO" id="GO:0044718">
    <property type="term" value="P:siderophore transmembrane transport"/>
    <property type="evidence" value="ECO:0007669"/>
    <property type="project" value="TreeGrafter"/>
</dbReference>
<keyword evidence="4 8" id="KW-0812">Transmembrane</keyword>
<keyword evidence="2 8" id="KW-0813">Transport</keyword>
<evidence type="ECO:0000256" key="6">
    <source>
        <dbReference type="ARBA" id="ARBA00023136"/>
    </source>
</evidence>
<proteinExistence type="inferred from homology"/>
<dbReference type="AlphaFoldDB" id="A0A4S8HS39"/>
<dbReference type="InterPro" id="IPR012910">
    <property type="entry name" value="Plug_dom"/>
</dbReference>
<dbReference type="RefSeq" id="WP_136579153.1">
    <property type="nucleotide sequence ID" value="NZ_STFF01000006.1"/>
</dbReference>
<gene>
    <name evidence="11" type="ORF">FAM09_21205</name>
</gene>
<dbReference type="SUPFAM" id="SSF49464">
    <property type="entry name" value="Carboxypeptidase regulatory domain-like"/>
    <property type="match status" value="1"/>
</dbReference>
<comment type="subcellular location">
    <subcellularLocation>
        <location evidence="1 8">Cell outer membrane</location>
        <topology evidence="1 8">Multi-pass membrane protein</topology>
    </subcellularLocation>
</comment>
<dbReference type="Gene3D" id="2.60.40.1120">
    <property type="entry name" value="Carboxypeptidase-like, regulatory domain"/>
    <property type="match status" value="1"/>
</dbReference>
<dbReference type="PANTHER" id="PTHR30069">
    <property type="entry name" value="TONB-DEPENDENT OUTER MEMBRANE RECEPTOR"/>
    <property type="match status" value="1"/>
</dbReference>
<evidence type="ECO:0000256" key="2">
    <source>
        <dbReference type="ARBA" id="ARBA00022448"/>
    </source>
</evidence>
<evidence type="ECO:0000313" key="12">
    <source>
        <dbReference type="Proteomes" id="UP000306918"/>
    </source>
</evidence>
<dbReference type="InterPro" id="IPR037066">
    <property type="entry name" value="Plug_dom_sf"/>
</dbReference>
<organism evidence="11 12">
    <name type="scientific">Niastella caeni</name>
    <dbReference type="NCBI Taxonomy" id="2569763"/>
    <lineage>
        <taxon>Bacteria</taxon>
        <taxon>Pseudomonadati</taxon>
        <taxon>Bacteroidota</taxon>
        <taxon>Chitinophagia</taxon>
        <taxon>Chitinophagales</taxon>
        <taxon>Chitinophagaceae</taxon>
        <taxon>Niastella</taxon>
    </lineage>
</organism>
<dbReference type="Gene3D" id="2.170.130.10">
    <property type="entry name" value="TonB-dependent receptor, plug domain"/>
    <property type="match status" value="1"/>
</dbReference>
<dbReference type="PANTHER" id="PTHR30069:SF29">
    <property type="entry name" value="HEMOGLOBIN AND HEMOGLOBIN-HAPTOGLOBIN-BINDING PROTEIN 1-RELATED"/>
    <property type="match status" value="1"/>
</dbReference>
<evidence type="ECO:0000256" key="5">
    <source>
        <dbReference type="ARBA" id="ARBA00022729"/>
    </source>
</evidence>
<dbReference type="Pfam" id="PF13715">
    <property type="entry name" value="CarbopepD_reg_2"/>
    <property type="match status" value="1"/>
</dbReference>
<evidence type="ECO:0000313" key="11">
    <source>
        <dbReference type="EMBL" id="THU35912.1"/>
    </source>
</evidence>
<dbReference type="InterPro" id="IPR008969">
    <property type="entry name" value="CarboxyPept-like_regulatory"/>
</dbReference>
<comment type="similarity">
    <text evidence="8">Belongs to the TonB-dependent receptor family.</text>
</comment>
<dbReference type="NCBIfam" id="TIGR04056">
    <property type="entry name" value="OMP_RagA_SusC"/>
    <property type="match status" value="1"/>
</dbReference>
<keyword evidence="6 8" id="KW-0472">Membrane</keyword>
<dbReference type="Proteomes" id="UP000306918">
    <property type="component" value="Unassembled WGS sequence"/>
</dbReference>
<dbReference type="GO" id="GO:0015344">
    <property type="term" value="F:siderophore uptake transmembrane transporter activity"/>
    <property type="evidence" value="ECO:0007669"/>
    <property type="project" value="TreeGrafter"/>
</dbReference>
<reference evidence="11 12" key="1">
    <citation type="submission" date="2019-04" db="EMBL/GenBank/DDBJ databases">
        <title>Niastella caeni sp. nov., isolated from activated sludge.</title>
        <authorList>
            <person name="Sheng M."/>
        </authorList>
    </citation>
    <scope>NUCLEOTIDE SEQUENCE [LARGE SCALE GENOMIC DNA]</scope>
    <source>
        <strain evidence="11 12">HX-2-15</strain>
    </source>
</reference>
<dbReference type="InterPro" id="IPR036942">
    <property type="entry name" value="Beta-barrel_TonB_sf"/>
</dbReference>
<evidence type="ECO:0000256" key="1">
    <source>
        <dbReference type="ARBA" id="ARBA00004571"/>
    </source>
</evidence>
<dbReference type="EMBL" id="STFF01000006">
    <property type="protein sequence ID" value="THU35912.1"/>
    <property type="molecule type" value="Genomic_DNA"/>
</dbReference>
<evidence type="ECO:0000259" key="10">
    <source>
        <dbReference type="Pfam" id="PF07715"/>
    </source>
</evidence>
<evidence type="ECO:0000256" key="8">
    <source>
        <dbReference type="PROSITE-ProRule" id="PRU01360"/>
    </source>
</evidence>
<keyword evidence="5" id="KW-0732">Signal</keyword>
<name>A0A4S8HS39_9BACT</name>
<dbReference type="SUPFAM" id="SSF56935">
    <property type="entry name" value="Porins"/>
    <property type="match status" value="1"/>
</dbReference>